<dbReference type="EMBL" id="JAGRRH010000013">
    <property type="protein sequence ID" value="KAG7359446.1"/>
    <property type="molecule type" value="Genomic_DNA"/>
</dbReference>
<feature type="region of interest" description="Disordered" evidence="1">
    <location>
        <begin position="1747"/>
        <end position="1769"/>
    </location>
</feature>
<dbReference type="Proteomes" id="UP000693970">
    <property type="component" value="Unassembled WGS sequence"/>
</dbReference>
<dbReference type="PANTHER" id="PTHR13743">
    <property type="entry name" value="BEIGE/BEACH-RELATED"/>
    <property type="match status" value="1"/>
</dbReference>
<feature type="domain" description="BEACH" evidence="2">
    <location>
        <begin position="2072"/>
        <end position="2365"/>
    </location>
</feature>
<feature type="region of interest" description="Disordered" evidence="1">
    <location>
        <begin position="1820"/>
        <end position="1858"/>
    </location>
</feature>
<proteinExistence type="predicted"/>
<dbReference type="PANTHER" id="PTHR13743:SF123">
    <property type="entry name" value="PROTEIN FAN"/>
    <property type="match status" value="1"/>
</dbReference>
<accession>A0A9K3LEM0</accession>
<protein>
    <submittedName>
        <fullName evidence="4">Beige/BEACH domain containing protein</fullName>
    </submittedName>
</protein>
<reference evidence="4" key="1">
    <citation type="journal article" date="2021" name="Sci. Rep.">
        <title>Diploid genomic architecture of Nitzschia inconspicua, an elite biomass production diatom.</title>
        <authorList>
            <person name="Oliver A."/>
            <person name="Podell S."/>
            <person name="Pinowska A."/>
            <person name="Traller J.C."/>
            <person name="Smith S.R."/>
            <person name="McClure R."/>
            <person name="Beliaev A."/>
            <person name="Bohutskyi P."/>
            <person name="Hill E.A."/>
            <person name="Rabines A."/>
            <person name="Zheng H."/>
            <person name="Allen L.Z."/>
            <person name="Kuo A."/>
            <person name="Grigoriev I.V."/>
            <person name="Allen A.E."/>
            <person name="Hazlebeck D."/>
            <person name="Allen E.E."/>
        </authorList>
    </citation>
    <scope>NUCLEOTIDE SEQUENCE</scope>
    <source>
        <strain evidence="4">Hildebrandi</strain>
    </source>
</reference>
<comment type="caution">
    <text evidence="4">The sequence shown here is derived from an EMBL/GenBank/DDBJ whole genome shotgun (WGS) entry which is preliminary data.</text>
</comment>
<feature type="domain" description="BEACH-type PH" evidence="3">
    <location>
        <begin position="1896"/>
        <end position="2057"/>
    </location>
</feature>
<keyword evidence="5" id="KW-1185">Reference proteome</keyword>
<dbReference type="Pfam" id="PF02138">
    <property type="entry name" value="Beach"/>
    <property type="match status" value="1"/>
</dbReference>
<name>A0A9K3LEM0_9STRA</name>
<dbReference type="InterPro" id="IPR050865">
    <property type="entry name" value="BEACH_Domain"/>
</dbReference>
<dbReference type="InterPro" id="IPR000409">
    <property type="entry name" value="BEACH_dom"/>
</dbReference>
<evidence type="ECO:0000313" key="5">
    <source>
        <dbReference type="Proteomes" id="UP000693970"/>
    </source>
</evidence>
<feature type="compositionally biased region" description="Polar residues" evidence="1">
    <location>
        <begin position="1843"/>
        <end position="1853"/>
    </location>
</feature>
<dbReference type="PROSITE" id="PS51783">
    <property type="entry name" value="PH_BEACH"/>
    <property type="match status" value="1"/>
</dbReference>
<dbReference type="InterPro" id="IPR023362">
    <property type="entry name" value="PH-BEACH_dom"/>
</dbReference>
<dbReference type="CDD" id="cd06071">
    <property type="entry name" value="Beach"/>
    <property type="match status" value="1"/>
</dbReference>
<reference evidence="4" key="2">
    <citation type="submission" date="2021-04" db="EMBL/GenBank/DDBJ databases">
        <authorList>
            <person name="Podell S."/>
        </authorList>
    </citation>
    <scope>NUCLEOTIDE SEQUENCE</scope>
    <source>
        <strain evidence="4">Hildebrandi</strain>
    </source>
</reference>
<evidence type="ECO:0000259" key="3">
    <source>
        <dbReference type="PROSITE" id="PS51783"/>
    </source>
</evidence>
<dbReference type="PROSITE" id="PS50197">
    <property type="entry name" value="BEACH"/>
    <property type="match status" value="1"/>
</dbReference>
<dbReference type="SMART" id="SM01026">
    <property type="entry name" value="Beach"/>
    <property type="match status" value="1"/>
</dbReference>
<dbReference type="Pfam" id="PF14844">
    <property type="entry name" value="PH_BEACH"/>
    <property type="match status" value="1"/>
</dbReference>
<feature type="region of interest" description="Disordered" evidence="1">
    <location>
        <begin position="412"/>
        <end position="441"/>
    </location>
</feature>
<gene>
    <name evidence="4" type="ORF">IV203_034544</name>
</gene>
<evidence type="ECO:0000313" key="4">
    <source>
        <dbReference type="EMBL" id="KAG7359446.1"/>
    </source>
</evidence>
<evidence type="ECO:0000256" key="1">
    <source>
        <dbReference type="SAM" id="MobiDB-lite"/>
    </source>
</evidence>
<organism evidence="4 5">
    <name type="scientific">Nitzschia inconspicua</name>
    <dbReference type="NCBI Taxonomy" id="303405"/>
    <lineage>
        <taxon>Eukaryota</taxon>
        <taxon>Sar</taxon>
        <taxon>Stramenopiles</taxon>
        <taxon>Ochrophyta</taxon>
        <taxon>Bacillariophyta</taxon>
        <taxon>Bacillariophyceae</taxon>
        <taxon>Bacillariophycidae</taxon>
        <taxon>Bacillariales</taxon>
        <taxon>Bacillariaceae</taxon>
        <taxon>Nitzschia</taxon>
    </lineage>
</organism>
<sequence length="2889" mass="315558">MNQSTTPAIPNDDGDSEISMSRHLSNQVSTWIDADASVETKLQKAKILEPFLQEIDGYLSFSSEEPAEGQWPVLEWNTHFRKAYTIILWVRPVVGAEKETTIAEDDQQHYSKTKRVLYRFATSLEDANSQGVCVSVGDWRAVEEEVKRGSEKVVLRKVLTTLTAYSLPHQTPELHMPPHHPLNDPSTGNTPQAVDNFDASAFVTASLELPENVWSMIGITHVFPYLKRPQWTICVNGRMISAGELPYPVLDKTPVMNFNTLFNNVLQGGCQLLKTQTDFTKKASELQTLIHPRHELRLHLASFLVSNEVFTPTIQALLAQAGPTMSLENGGCLPTLPPVANWTKGSSLEGPNVGIPLVVHGQALRVQQLSASCVLWGSAVESRLMGANRSLHNQQRVICRMLIQRGTTHSAPRVGLVQPTPPHTGTSNGARSGDVGPDAIAGESEDPVSLTVVGAGCSIHHNLSNYLLQSQDVANVDTQLFSTTKMFSLLMMQGQSLDAVLILPFFLALPPPGTELDLQLELLTQSLQHLYALFSNEAEFATRLIRIFSTSVRTGGGRWEEELLQNGSIHVLVSSLRQALVRAEFLHVSEYTSYSDFVKAQATAGGSNTSRQQVASNMTTPMANLPLTPAKVPESIVSAMVDLLDACCGPPSAFLEDLYPSLQIQRTSDLALTAVFGMALDWDLWGRDLKAASKMMEAFANRYGGECVTSGYILRSQVSVQFFLDTLKYKLQRLTNGTKARDEQHHKYLRHICISSADILLAMLLSSLSNPRSISQGEHDISACMGALSDCPLGSVGAHIVLRALLGVLKWCEIVPYMLGIGTESSEVLERDDKNVNSSSRKSRADDDHKCQVATRLARNLLMSQYHDVVAPMLLSRTVFSGERTLQVGASSNDMASLGSQSSGNMGMVSLSWQEDWKMGLLIFSWLSSIAGDEGVSAAKSLGSLLLASGSAGSLYGAMEGADELYVNNLFLPAPSMALTVASSTRKGEWSYTDLLSDRLETMMPVLPSLVVSLLSTSSEVAESKAVPQVSLEALTILADLLTSVGGAFYRVFGGMTHTAGASRGKGWLAVDNTAVNTAKAYVPPLLLVVVILEDHMEKLKCNREPDESTVTVLRAPVMAQKGADDGSWIEVSSTLNESHLSDGNVRLPAEGIDFSDANQVFRVLGLCQNSVLTTLSELMTNAMRAGGGEVSTTLWKSVLLTLEGWNAPQSAKDEKVNDTSRKNLLNSLVCRILAMVLMKCLNRDYQWELWTITMSDAISRLCLLVEEKDLLTFSLGNDKKFSRDQVLLICAFLDVLSYGRDTTGWCQLILPRPPVPSSGHDAALLHKQAGSQGAETAATAARVMLPVLQPSLRILLGCVGNIDSKATIIVPRAKEGDLEVIDGGQTFELLTYLVNELRHSIMAAVVGMSFANARDVALLAMATLRRALLIYENSNDSKAVELCTTLLCMTAEEIRVRYEGERRRRETALFDAYEEQDKQKATTVQDAAADSQAVENLILGGPIVPNSSRGQSTSEVNTIEEVCFEVDAAVQATASPKGDDFVLFHEGLSHGGGSNENQARMEWSQYEGLGAALGKCFDSDGTPIDQEGKDLKASANKVLENLSLFLDAWDNNAAIEVSDTELVKLFDVNLASAFTSEERSGILGNAVPYAIKDAKSAADAMSAFIEMAASEKSRMAEITGTFLPNHRYSSVAFAQRFCWARHTELTRNGTMNFIWERGIADGNRDIRSRLATIPCNPQFKRFIPKYLDHGADNDPDHDKRRSDMNESGDAIDIDEFTKTLIKTGHLEIIDITKKEITEEEELAMELPVQDTLDDDYVEASLDMPGTDDESSTSKKQDDFATEENSTAGSMTTGEEETEVFDKTKIGSSHFNITASAFASPPDNSSSTIGLMQSAAAGLIERHIENCIHVKAEGTRKCSMLLTATHLILEYDADSEGLYEGELMAVKEEADRQRMIEETGGGTVQDEAKIHEEMEKRQKEIAALRPKSIRWNLSELSHVYLRRYRLRDSSIELFFIPSGGTSFGGFGLFSPSTSLFLDFGPGYEGVSRRDDAAFSIMKRAPPQAIKQWPDRAGQFLHEQLSRLTIGWVEGRITNFDYLLHLNMLAGRSYNDTCQYPVFPWVLSNYESDDIPDLTNPENFRDLTKPMGALNPDRLEDFIERFNTFADPSIPPFMYGSHYSTNAGVVLHFLVRLHPFAGLHRQLQGGHFDVADRLFSSVPRTWQMCTGSSAAEVKELTPEWYCNPAFLKNTNKFKLGTSQEGDVLGDVILPPWAKGSPEKFVEVMRNALESDICSAMLPDWIDLIFGRKQQGPEAIAAHNVFFYLTYYGTVDVAAIEDEGLRQATELQIAHFGQCPMQLFVRPHVRRVQFVNKKRLSFYQIISAYAHGMDRKLATTVGKSQSGPSQAFNQPLYLPFFSAPMSHWVHLDAPPPGPHASLLSVRLAGTDRCLAVDAQGVFHCFRWAWKAEESGEVNGCSGETTFPMDNGCFIAQRELPRFRTVPRLVHKPRADETPAVAISKTLFAGRSVLLVLSDGDGRGGLAMQLVDPAKGTVRGEAVVKSVHSSHITCIATDPIGTAAGHGGVGGELAIVASSDGTASVWRFMSSHYLPLRPRVRMSGHGGSQIFSVGLSASIHVAVTVSKHRLCLHSIGNGNVIRIIEPPTDTLDFPEGSGEMVTTFATTPAVAISVQGFIVTVCESRFRANMSRSIITLHLFSLEGVSLGSKPLESWRGIPHKIVPTPDGTAVLVCSGRGITLHRISAITPLEFIDEWQITETDDLSSNIPTAYDIDLGPSLNRPVVAAAACSNGALRLHALAGISAFSERHKKIGISQSVGSLMAAPARRLKNALGKASAIGNKAAGVGKEISKEITTDVKERGVGGFIGGMFGKKK</sequence>
<feature type="compositionally biased region" description="Basic and acidic residues" evidence="1">
    <location>
        <begin position="1747"/>
        <end position="1765"/>
    </location>
</feature>
<dbReference type="OrthoDB" id="26681at2759"/>
<evidence type="ECO:0000259" key="2">
    <source>
        <dbReference type="PROSITE" id="PS50197"/>
    </source>
</evidence>